<dbReference type="PANTHER" id="PTHR42823:SF3">
    <property type="entry name" value="ATP SYNTHASE SUBUNIT A, CHLOROPLASTIC"/>
    <property type="match status" value="1"/>
</dbReference>
<comment type="subcellular location">
    <subcellularLocation>
        <location evidence="11 12">Cell membrane</location>
        <topology evidence="11 12">Multi-pass membrane protein</topology>
    </subcellularLocation>
    <subcellularLocation>
        <location evidence="1">Membrane</location>
        <topology evidence="1">Multi-pass membrane protein</topology>
    </subcellularLocation>
</comment>
<keyword evidence="6 11" id="KW-0375">Hydrogen ion transport</keyword>
<dbReference type="NCBIfam" id="NF009954">
    <property type="entry name" value="PRK13420.1"/>
    <property type="match status" value="1"/>
</dbReference>
<dbReference type="GO" id="GO:0045259">
    <property type="term" value="C:proton-transporting ATP synthase complex"/>
    <property type="evidence" value="ECO:0007669"/>
    <property type="project" value="UniProtKB-KW"/>
</dbReference>
<keyword evidence="9 11" id="KW-0472">Membrane</keyword>
<dbReference type="InterPro" id="IPR045082">
    <property type="entry name" value="ATP_syn_F0_a_bact/chloroplast"/>
</dbReference>
<name>A0A9E5T4D5_9GAMM</name>
<evidence type="ECO:0000256" key="3">
    <source>
        <dbReference type="ARBA" id="ARBA00022448"/>
    </source>
</evidence>
<keyword evidence="11" id="KW-1003">Cell membrane</keyword>
<keyword evidence="3 11" id="KW-0813">Transport</keyword>
<evidence type="ECO:0000256" key="2">
    <source>
        <dbReference type="ARBA" id="ARBA00006810"/>
    </source>
</evidence>
<evidence type="ECO:0000313" key="13">
    <source>
        <dbReference type="EMBL" id="NHO67834.1"/>
    </source>
</evidence>
<evidence type="ECO:0000256" key="8">
    <source>
        <dbReference type="ARBA" id="ARBA00023065"/>
    </source>
</evidence>
<organism evidence="13 14">
    <name type="scientific">Pseudomaricurvus hydrocarbonicus</name>
    <dbReference type="NCBI Taxonomy" id="1470433"/>
    <lineage>
        <taxon>Bacteria</taxon>
        <taxon>Pseudomonadati</taxon>
        <taxon>Pseudomonadota</taxon>
        <taxon>Gammaproteobacteria</taxon>
        <taxon>Cellvibrionales</taxon>
        <taxon>Cellvibrionaceae</taxon>
        <taxon>Pseudomaricurvus</taxon>
    </lineage>
</organism>
<evidence type="ECO:0000256" key="11">
    <source>
        <dbReference type="HAMAP-Rule" id="MF_01393"/>
    </source>
</evidence>
<evidence type="ECO:0000256" key="7">
    <source>
        <dbReference type="ARBA" id="ARBA00022989"/>
    </source>
</evidence>
<proteinExistence type="inferred from homology"/>
<reference evidence="13" key="1">
    <citation type="submission" date="2020-03" db="EMBL/GenBank/DDBJ databases">
        <authorList>
            <person name="Guo F."/>
        </authorList>
    </citation>
    <scope>NUCLEOTIDE SEQUENCE</scope>
    <source>
        <strain evidence="13">JCM 30134</strain>
    </source>
</reference>
<dbReference type="HAMAP" id="MF_01393">
    <property type="entry name" value="ATP_synth_a_bact"/>
    <property type="match status" value="1"/>
</dbReference>
<dbReference type="GO" id="GO:0042777">
    <property type="term" value="P:proton motive force-driven plasma membrane ATP synthesis"/>
    <property type="evidence" value="ECO:0007669"/>
    <property type="project" value="TreeGrafter"/>
</dbReference>
<evidence type="ECO:0000256" key="10">
    <source>
        <dbReference type="ARBA" id="ARBA00023310"/>
    </source>
</evidence>
<keyword evidence="14" id="KW-1185">Reference proteome</keyword>
<evidence type="ECO:0000256" key="5">
    <source>
        <dbReference type="ARBA" id="ARBA00022692"/>
    </source>
</evidence>
<evidence type="ECO:0000256" key="4">
    <source>
        <dbReference type="ARBA" id="ARBA00022547"/>
    </source>
</evidence>
<feature type="transmembrane region" description="Helical" evidence="11">
    <location>
        <begin position="74"/>
        <end position="94"/>
    </location>
</feature>
<keyword evidence="4 11" id="KW-0138">CF(0)</keyword>
<dbReference type="PANTHER" id="PTHR42823">
    <property type="entry name" value="ATP SYNTHASE SUBUNIT A, CHLOROPLASTIC"/>
    <property type="match status" value="1"/>
</dbReference>
<dbReference type="Proteomes" id="UP000787472">
    <property type="component" value="Unassembled WGS sequence"/>
</dbReference>
<protein>
    <recommendedName>
        <fullName evidence="11 12">ATP synthase subunit a</fullName>
    </recommendedName>
    <alternativeName>
        <fullName evidence="11">ATP synthase F0 sector subunit a</fullName>
    </alternativeName>
    <alternativeName>
        <fullName evidence="11">F-ATPase subunit 6</fullName>
    </alternativeName>
</protein>
<feature type="transmembrane region" description="Helical" evidence="11">
    <location>
        <begin position="167"/>
        <end position="186"/>
    </location>
</feature>
<accession>A0A9E5T4D5</accession>
<gene>
    <name evidence="11" type="primary">atpB</name>
    <name evidence="13" type="ORF">G8770_19995</name>
</gene>
<dbReference type="InterPro" id="IPR023011">
    <property type="entry name" value="ATP_synth_F0_asu_AS"/>
</dbReference>
<keyword evidence="7 11" id="KW-1133">Transmembrane helix</keyword>
<keyword evidence="8 11" id="KW-0406">Ion transport</keyword>
<dbReference type="Pfam" id="PF00119">
    <property type="entry name" value="ATP-synt_A"/>
    <property type="match status" value="1"/>
</dbReference>
<dbReference type="CDD" id="cd00310">
    <property type="entry name" value="ATP-synt_Fo_a_6"/>
    <property type="match status" value="1"/>
</dbReference>
<dbReference type="EMBL" id="JAAONZ010000020">
    <property type="protein sequence ID" value="NHO67834.1"/>
    <property type="molecule type" value="Genomic_DNA"/>
</dbReference>
<evidence type="ECO:0000256" key="1">
    <source>
        <dbReference type="ARBA" id="ARBA00004141"/>
    </source>
</evidence>
<evidence type="ECO:0000256" key="9">
    <source>
        <dbReference type="ARBA" id="ARBA00023136"/>
    </source>
</evidence>
<dbReference type="AlphaFoldDB" id="A0A9E5T4D5"/>
<dbReference type="GO" id="GO:0046933">
    <property type="term" value="F:proton-transporting ATP synthase activity, rotational mechanism"/>
    <property type="evidence" value="ECO:0007669"/>
    <property type="project" value="UniProtKB-UniRule"/>
</dbReference>
<sequence>MSEWSISLGPLQLTNSLLTSFGITLGIVLISLLLTRKSALHPSGTQVMLEGIVGSIEDAVHAVQPEHTRQLMPLIGTLWIFLVIANLIGIIPGFESPTRDLSITSALAMIVFFSVHWFGIRSQGWRAYFNHYLTPTPLMLPFHVISELTRTLALAVRLFGNMMSLEIAALLVLLVAGFLAPVPLLMLHIVEALVQAYIFGILALIYIASALQSQQRHLDKSQTEKGNAHE</sequence>
<comment type="function">
    <text evidence="11 12">Key component of the proton channel; it plays a direct role in the translocation of protons across the membrane.</text>
</comment>
<keyword evidence="5 11" id="KW-0812">Transmembrane</keyword>
<dbReference type="InterPro" id="IPR035908">
    <property type="entry name" value="F0_ATP_A_sf"/>
</dbReference>
<dbReference type="PRINTS" id="PR00123">
    <property type="entry name" value="ATPASEA"/>
</dbReference>
<dbReference type="NCBIfam" id="TIGR01131">
    <property type="entry name" value="ATP_synt_6_or_A"/>
    <property type="match status" value="1"/>
</dbReference>
<evidence type="ECO:0000256" key="12">
    <source>
        <dbReference type="RuleBase" id="RU000483"/>
    </source>
</evidence>
<comment type="similarity">
    <text evidence="2 11 12">Belongs to the ATPase A chain family.</text>
</comment>
<dbReference type="InterPro" id="IPR000568">
    <property type="entry name" value="ATP_synth_F0_asu"/>
</dbReference>
<evidence type="ECO:0000256" key="6">
    <source>
        <dbReference type="ARBA" id="ARBA00022781"/>
    </source>
</evidence>
<dbReference type="SUPFAM" id="SSF81336">
    <property type="entry name" value="F1F0 ATP synthase subunit A"/>
    <property type="match status" value="1"/>
</dbReference>
<dbReference type="PROSITE" id="PS00449">
    <property type="entry name" value="ATPASE_A"/>
    <property type="match status" value="1"/>
</dbReference>
<dbReference type="Gene3D" id="1.20.120.220">
    <property type="entry name" value="ATP synthase, F0 complex, subunit A"/>
    <property type="match status" value="1"/>
</dbReference>
<keyword evidence="10 11" id="KW-0066">ATP synthesis</keyword>
<comment type="caution">
    <text evidence="13">The sequence shown here is derived from an EMBL/GenBank/DDBJ whole genome shotgun (WGS) entry which is preliminary data.</text>
</comment>
<dbReference type="GO" id="GO:0005886">
    <property type="term" value="C:plasma membrane"/>
    <property type="evidence" value="ECO:0007669"/>
    <property type="project" value="UniProtKB-SubCell"/>
</dbReference>
<evidence type="ECO:0000313" key="14">
    <source>
        <dbReference type="Proteomes" id="UP000787472"/>
    </source>
</evidence>
<feature type="transmembrane region" description="Helical" evidence="11">
    <location>
        <begin position="192"/>
        <end position="211"/>
    </location>
</feature>
<feature type="transmembrane region" description="Helical" evidence="11">
    <location>
        <begin position="101"/>
        <end position="120"/>
    </location>
</feature>
<feature type="transmembrane region" description="Helical" evidence="11">
    <location>
        <begin position="12"/>
        <end position="34"/>
    </location>
</feature>